<evidence type="ECO:0000259" key="2">
    <source>
        <dbReference type="Pfam" id="PF13472"/>
    </source>
</evidence>
<dbReference type="EMBL" id="LNXY01000003">
    <property type="protein sequence ID" value="KTC92951.1"/>
    <property type="molecule type" value="Genomic_DNA"/>
</dbReference>
<evidence type="ECO:0000256" key="1">
    <source>
        <dbReference type="SAM" id="SignalP"/>
    </source>
</evidence>
<dbReference type="AlphaFoldDB" id="A0A0W0TBH2"/>
<dbReference type="OrthoDB" id="5624617at2"/>
<dbReference type="Proteomes" id="UP000054736">
    <property type="component" value="Unassembled WGS sequence"/>
</dbReference>
<dbReference type="InterPro" id="IPR013830">
    <property type="entry name" value="SGNH_hydro"/>
</dbReference>
<sequence>MKSFKYILLIFLFFSSFSTFAYLENSSNIQTPIASNVLVGDSITAAWPWQELLAKSDIANRGVSGDTSTQILQRMNGILEVKPKKAFLMFGINDFGRGADPEQVFKNYETIVEILQNAKVRVIISSTIKCSANQIYLQSQIINQKVDRLNAKLRDFSRNHGIIFVDINQKLSDSNGGLNKRYTVDGVHLNYEAYKEWAKLLSPLINEN</sequence>
<dbReference type="GO" id="GO:0016788">
    <property type="term" value="F:hydrolase activity, acting on ester bonds"/>
    <property type="evidence" value="ECO:0007669"/>
    <property type="project" value="UniProtKB-ARBA"/>
</dbReference>
<dbReference type="EC" id="3.1.2.-" evidence="3"/>
<dbReference type="STRING" id="1212489.Ldro_0322"/>
<dbReference type="Gene3D" id="3.40.50.1110">
    <property type="entry name" value="SGNH hydrolase"/>
    <property type="match status" value="1"/>
</dbReference>
<feature type="signal peptide" evidence="1">
    <location>
        <begin position="1"/>
        <end position="21"/>
    </location>
</feature>
<reference evidence="3 4" key="1">
    <citation type="submission" date="2015-11" db="EMBL/GenBank/DDBJ databases">
        <title>Genomic analysis of 38 Legionella species identifies large and diverse effector repertoires.</title>
        <authorList>
            <person name="Burstein D."/>
            <person name="Amaro F."/>
            <person name="Zusman T."/>
            <person name="Lifshitz Z."/>
            <person name="Cohen O."/>
            <person name="Gilbert J.A."/>
            <person name="Pupko T."/>
            <person name="Shuman H.A."/>
            <person name="Segal G."/>
        </authorList>
    </citation>
    <scope>NUCLEOTIDE SEQUENCE [LARGE SCALE GENOMIC DNA]</scope>
    <source>
        <strain evidence="3 4">ATCC 700990</strain>
    </source>
</reference>
<protein>
    <submittedName>
        <fullName evidence="3">Acyl-CoA thioesterase I</fullName>
        <ecNumber evidence="3">3.1.2.-</ecNumber>
    </submittedName>
</protein>
<comment type="caution">
    <text evidence="3">The sequence shown here is derived from an EMBL/GenBank/DDBJ whole genome shotgun (WGS) entry which is preliminary data.</text>
</comment>
<evidence type="ECO:0000313" key="3">
    <source>
        <dbReference type="EMBL" id="KTC92951.1"/>
    </source>
</evidence>
<dbReference type="Pfam" id="PF13472">
    <property type="entry name" value="Lipase_GDSL_2"/>
    <property type="match status" value="1"/>
</dbReference>
<dbReference type="InterPro" id="IPR036514">
    <property type="entry name" value="SGNH_hydro_sf"/>
</dbReference>
<dbReference type="PANTHER" id="PTHR30383">
    <property type="entry name" value="THIOESTERASE 1/PROTEASE 1/LYSOPHOSPHOLIPASE L1"/>
    <property type="match status" value="1"/>
</dbReference>
<keyword evidence="3" id="KW-0378">Hydrolase</keyword>
<dbReference type="RefSeq" id="WP_058494681.1">
    <property type="nucleotide sequence ID" value="NZ_CAAAIU010000003.1"/>
</dbReference>
<keyword evidence="1" id="KW-0732">Signal</keyword>
<evidence type="ECO:0000313" key="4">
    <source>
        <dbReference type="Proteomes" id="UP000054736"/>
    </source>
</evidence>
<dbReference type="SUPFAM" id="SSF52266">
    <property type="entry name" value="SGNH hydrolase"/>
    <property type="match status" value="1"/>
</dbReference>
<dbReference type="PATRIC" id="fig|1212489.4.peg.333"/>
<dbReference type="InterPro" id="IPR051532">
    <property type="entry name" value="Ester_Hydrolysis_Enzymes"/>
</dbReference>
<keyword evidence="4" id="KW-1185">Reference proteome</keyword>
<feature type="domain" description="SGNH hydrolase-type esterase" evidence="2">
    <location>
        <begin position="39"/>
        <end position="195"/>
    </location>
</feature>
<feature type="chain" id="PRO_5006912868" evidence="1">
    <location>
        <begin position="22"/>
        <end position="208"/>
    </location>
</feature>
<proteinExistence type="predicted"/>
<accession>A0A0W0TBH2</accession>
<organism evidence="3 4">
    <name type="scientific">Legionella drozanskii LLAP-1</name>
    <dbReference type="NCBI Taxonomy" id="1212489"/>
    <lineage>
        <taxon>Bacteria</taxon>
        <taxon>Pseudomonadati</taxon>
        <taxon>Pseudomonadota</taxon>
        <taxon>Gammaproteobacteria</taxon>
        <taxon>Legionellales</taxon>
        <taxon>Legionellaceae</taxon>
        <taxon>Legionella</taxon>
    </lineage>
</organism>
<name>A0A0W0TBH2_9GAMM</name>
<gene>
    <name evidence="3" type="primary">tesA</name>
    <name evidence="3" type="ORF">Ldro_0322</name>
</gene>